<dbReference type="STRING" id="1555112.LIP_2668"/>
<evidence type="ECO:0000313" key="3">
    <source>
        <dbReference type="Proteomes" id="UP000065807"/>
    </source>
</evidence>
<dbReference type="KEGG" id="lpil:LIP_2668"/>
<protein>
    <submittedName>
        <fullName evidence="2">Uncharacterized protein</fullName>
    </submittedName>
</protein>
<keyword evidence="1" id="KW-0472">Membrane</keyword>
<evidence type="ECO:0000256" key="1">
    <source>
        <dbReference type="SAM" id="Phobius"/>
    </source>
</evidence>
<accession>A0A0K2SMY7</accession>
<keyword evidence="1" id="KW-1133">Transmembrane helix</keyword>
<reference evidence="3" key="1">
    <citation type="submission" date="2015-07" db="EMBL/GenBank/DDBJ databases">
        <title>Complete genome sequence and phylogenetic analysis of Limnochorda pilosa.</title>
        <authorList>
            <person name="Watanabe M."/>
            <person name="Kojima H."/>
            <person name="Fukui M."/>
        </authorList>
    </citation>
    <scope>NUCLEOTIDE SEQUENCE [LARGE SCALE GENOMIC DNA]</scope>
    <source>
        <strain evidence="3">HC45</strain>
    </source>
</reference>
<sequence length="141" mass="14262">MVVSIHTLAGAALGALTGNPLGAFLTGAASHAALDAVPHTDYRTAAPGVVDGLLGLAFLTWLALVHPGGAAGTAALWGGIGGMLPDTEVAVSHLFFKGRMKMHFPSHSGLTPHPQVPPPRGVWTQAIALVLAVVLLAARLA</sequence>
<dbReference type="EMBL" id="AP014924">
    <property type="protein sequence ID" value="BAS28498.1"/>
    <property type="molecule type" value="Genomic_DNA"/>
</dbReference>
<gene>
    <name evidence="2" type="ORF">LIP_2668</name>
</gene>
<organism evidence="2 3">
    <name type="scientific">Limnochorda pilosa</name>
    <dbReference type="NCBI Taxonomy" id="1555112"/>
    <lineage>
        <taxon>Bacteria</taxon>
        <taxon>Bacillati</taxon>
        <taxon>Bacillota</taxon>
        <taxon>Limnochordia</taxon>
        <taxon>Limnochordales</taxon>
        <taxon>Limnochordaceae</taxon>
        <taxon>Limnochorda</taxon>
    </lineage>
</organism>
<dbReference type="RefSeq" id="WP_144440473.1">
    <property type="nucleotide sequence ID" value="NZ_AP014924.1"/>
</dbReference>
<keyword evidence="1" id="KW-0812">Transmembrane</keyword>
<evidence type="ECO:0000313" key="2">
    <source>
        <dbReference type="EMBL" id="BAS28498.1"/>
    </source>
</evidence>
<reference evidence="3" key="2">
    <citation type="journal article" date="2016" name="Int. J. Syst. Evol. Microbiol.">
        <title>Complete genome sequence and cell structure of Limnochorda pilosa, a Gram-negative spore-former within the phylum Firmicutes.</title>
        <authorList>
            <person name="Watanabe M."/>
            <person name="Kojima H."/>
            <person name="Fukui M."/>
        </authorList>
    </citation>
    <scope>NUCLEOTIDE SEQUENCE [LARGE SCALE GENOMIC DNA]</scope>
    <source>
        <strain evidence="3">HC45</strain>
    </source>
</reference>
<proteinExistence type="predicted"/>
<keyword evidence="3" id="KW-1185">Reference proteome</keyword>
<dbReference type="Proteomes" id="UP000065807">
    <property type="component" value="Chromosome"/>
</dbReference>
<dbReference type="AlphaFoldDB" id="A0A0K2SMY7"/>
<name>A0A0K2SMY7_LIMPI</name>
<feature type="transmembrane region" description="Helical" evidence="1">
    <location>
        <begin position="76"/>
        <end position="96"/>
    </location>
</feature>
<feature type="transmembrane region" description="Helical" evidence="1">
    <location>
        <begin position="45"/>
        <end position="64"/>
    </location>
</feature>
<feature type="transmembrane region" description="Helical" evidence="1">
    <location>
        <begin position="122"/>
        <end position="140"/>
    </location>
</feature>